<name>A0A2M6IUX8_9BACT</name>
<dbReference type="EMBL" id="PCVM01000023">
    <property type="protein sequence ID" value="PIQ73703.1"/>
    <property type="molecule type" value="Genomic_DNA"/>
</dbReference>
<dbReference type="InterPro" id="IPR000836">
    <property type="entry name" value="PRTase_dom"/>
</dbReference>
<keyword evidence="2" id="KW-0808">Transferase</keyword>
<dbReference type="Proteomes" id="UP000231056">
    <property type="component" value="Unassembled WGS sequence"/>
</dbReference>
<feature type="domain" description="Phosphoribosyltransferase" evidence="3">
    <location>
        <begin position="10"/>
        <end position="146"/>
    </location>
</feature>
<evidence type="ECO:0000313" key="5">
    <source>
        <dbReference type="Proteomes" id="UP000231056"/>
    </source>
</evidence>
<accession>A0A2M6IUX8</accession>
<protein>
    <recommendedName>
        <fullName evidence="3">Phosphoribosyltransferase domain-containing protein</fullName>
    </recommendedName>
</protein>
<dbReference type="Gene3D" id="3.40.50.2020">
    <property type="match status" value="1"/>
</dbReference>
<dbReference type="Pfam" id="PF00156">
    <property type="entry name" value="Pribosyltran"/>
    <property type="match status" value="1"/>
</dbReference>
<keyword evidence="1" id="KW-0328">Glycosyltransferase</keyword>
<organism evidence="4 5">
    <name type="scientific">Candidatus Roizmanbacteria bacterium CG11_big_fil_rev_8_21_14_0_20_36_8</name>
    <dbReference type="NCBI Taxonomy" id="1974856"/>
    <lineage>
        <taxon>Bacteria</taxon>
        <taxon>Candidatus Roizmaniibacteriota</taxon>
    </lineage>
</organism>
<evidence type="ECO:0000259" key="3">
    <source>
        <dbReference type="Pfam" id="PF00156"/>
    </source>
</evidence>
<dbReference type="AlphaFoldDB" id="A0A2M6IUX8"/>
<evidence type="ECO:0000313" key="4">
    <source>
        <dbReference type="EMBL" id="PIQ73703.1"/>
    </source>
</evidence>
<evidence type="ECO:0000256" key="2">
    <source>
        <dbReference type="ARBA" id="ARBA00022679"/>
    </source>
</evidence>
<dbReference type="CDD" id="cd06223">
    <property type="entry name" value="PRTases_typeI"/>
    <property type="match status" value="1"/>
</dbReference>
<proteinExistence type="predicted"/>
<dbReference type="InterPro" id="IPR029057">
    <property type="entry name" value="PRTase-like"/>
</dbReference>
<evidence type="ECO:0000256" key="1">
    <source>
        <dbReference type="ARBA" id="ARBA00022676"/>
    </source>
</evidence>
<sequence length="185" mass="21722">MSDIKFKKLSWMEFYQDCIELYKKKLKTQKIDLIVSITRGGNIVSRIYSDLLGIIPVSNITMNSYKNLKKLERPIITEEPTRDFTGKTILIVDEISDTGATFEIAVEYFKNKKVKKILTLSPYIKPETTFKPDFWYKNIDAWIVFPYEIRETYEGFVKILGSRKHAIEKMEEIGFLKWEIDAVTI</sequence>
<dbReference type="SUPFAM" id="SSF53271">
    <property type="entry name" value="PRTase-like"/>
    <property type="match status" value="1"/>
</dbReference>
<reference evidence="4 5" key="1">
    <citation type="submission" date="2017-09" db="EMBL/GenBank/DDBJ databases">
        <title>Depth-based differentiation of microbial function through sediment-hosted aquifers and enrichment of novel symbionts in the deep terrestrial subsurface.</title>
        <authorList>
            <person name="Probst A.J."/>
            <person name="Ladd B."/>
            <person name="Jarett J.K."/>
            <person name="Geller-Mcgrath D.E."/>
            <person name="Sieber C.M."/>
            <person name="Emerson J.B."/>
            <person name="Anantharaman K."/>
            <person name="Thomas B.C."/>
            <person name="Malmstrom R."/>
            <person name="Stieglmeier M."/>
            <person name="Klingl A."/>
            <person name="Woyke T."/>
            <person name="Ryan C.M."/>
            <person name="Banfield J.F."/>
        </authorList>
    </citation>
    <scope>NUCLEOTIDE SEQUENCE [LARGE SCALE GENOMIC DNA]</scope>
    <source>
        <strain evidence="4">CG11_big_fil_rev_8_21_14_0_20_36_8</strain>
    </source>
</reference>
<dbReference type="PANTHER" id="PTHR43363:SF2">
    <property type="entry name" value="PHOSPHORIBOSYLTRANSFERASE"/>
    <property type="match status" value="1"/>
</dbReference>
<comment type="caution">
    <text evidence="4">The sequence shown here is derived from an EMBL/GenBank/DDBJ whole genome shotgun (WGS) entry which is preliminary data.</text>
</comment>
<dbReference type="PANTHER" id="PTHR43363">
    <property type="entry name" value="HYPOXANTHINE PHOSPHORIBOSYLTRANSFERASE"/>
    <property type="match status" value="1"/>
</dbReference>
<dbReference type="GO" id="GO:0016757">
    <property type="term" value="F:glycosyltransferase activity"/>
    <property type="evidence" value="ECO:0007669"/>
    <property type="project" value="UniProtKB-KW"/>
</dbReference>
<gene>
    <name evidence="4" type="ORF">COV58_01115</name>
</gene>